<dbReference type="GO" id="GO:0016787">
    <property type="term" value="F:hydrolase activity"/>
    <property type="evidence" value="ECO:0007669"/>
    <property type="project" value="UniProtKB-KW"/>
</dbReference>
<feature type="compositionally biased region" description="Basic residues" evidence="1">
    <location>
        <begin position="87"/>
        <end position="103"/>
    </location>
</feature>
<feature type="compositionally biased region" description="Basic and acidic residues" evidence="1">
    <location>
        <begin position="138"/>
        <end position="149"/>
    </location>
</feature>
<feature type="compositionally biased region" description="Basic and acidic residues" evidence="1">
    <location>
        <begin position="110"/>
        <end position="132"/>
    </location>
</feature>
<feature type="non-terminal residue" evidence="2">
    <location>
        <position position="215"/>
    </location>
</feature>
<protein>
    <submittedName>
        <fullName evidence="2">Type II/IV secretion system ATP hydrolase TadA/VirB11/CpaF, TadA subfamily</fullName>
    </submittedName>
</protein>
<organism evidence="2">
    <name type="scientific">uncultured Microvirga sp</name>
    <dbReference type="NCBI Taxonomy" id="412392"/>
    <lineage>
        <taxon>Bacteria</taxon>
        <taxon>Pseudomonadati</taxon>
        <taxon>Pseudomonadota</taxon>
        <taxon>Alphaproteobacteria</taxon>
        <taxon>Hyphomicrobiales</taxon>
        <taxon>Methylobacteriaceae</taxon>
        <taxon>Microvirga</taxon>
        <taxon>environmental samples</taxon>
    </lineage>
</organism>
<keyword evidence="2" id="KW-0378">Hydrolase</keyword>
<reference evidence="2" key="1">
    <citation type="submission" date="2020-02" db="EMBL/GenBank/DDBJ databases">
        <authorList>
            <person name="Meier V. D."/>
        </authorList>
    </citation>
    <scope>NUCLEOTIDE SEQUENCE</scope>
    <source>
        <strain evidence="2">AVDCRST_MAG90</strain>
    </source>
</reference>
<feature type="compositionally biased region" description="Basic and acidic residues" evidence="1">
    <location>
        <begin position="45"/>
        <end position="68"/>
    </location>
</feature>
<gene>
    <name evidence="2" type="ORF">AVDCRST_MAG90-2014</name>
</gene>
<sequence>HHAERAVRRDQPQGTPDHHRGRRRAAAAAAPRHPHGDPPAQHRGQGRDPSARARQERPADASRPRDPGRGPGRRSLRHAAGHEHGPRRLHGHHPRQQPARSHHPFGADGGHGRHEPQQRGGPRPDRLGRAYDRSGQPDVRRPTQGDPRHGDHRHGRPGGPDAGHLRLQPPQHRRRWNRAGRAPRHRPASALPGRDDPARPEVRHHLLRPEPRAEL</sequence>
<dbReference type="EMBL" id="CADCUC010000394">
    <property type="protein sequence ID" value="CAA9342221.1"/>
    <property type="molecule type" value="Genomic_DNA"/>
</dbReference>
<feature type="non-terminal residue" evidence="2">
    <location>
        <position position="1"/>
    </location>
</feature>
<feature type="compositionally biased region" description="Basic and acidic residues" evidence="1">
    <location>
        <begin position="193"/>
        <end position="215"/>
    </location>
</feature>
<feature type="region of interest" description="Disordered" evidence="1">
    <location>
        <begin position="1"/>
        <end position="215"/>
    </location>
</feature>
<feature type="compositionally biased region" description="Basic and acidic residues" evidence="1">
    <location>
        <begin position="1"/>
        <end position="11"/>
    </location>
</feature>
<dbReference type="AlphaFoldDB" id="A0A6J4LTV8"/>
<proteinExistence type="predicted"/>
<evidence type="ECO:0000313" key="2">
    <source>
        <dbReference type="EMBL" id="CAA9342221.1"/>
    </source>
</evidence>
<evidence type="ECO:0000256" key="1">
    <source>
        <dbReference type="SAM" id="MobiDB-lite"/>
    </source>
</evidence>
<feature type="compositionally biased region" description="Basic residues" evidence="1">
    <location>
        <begin position="171"/>
        <end position="187"/>
    </location>
</feature>
<name>A0A6J4LTV8_9HYPH</name>
<accession>A0A6J4LTV8</accession>